<dbReference type="RefSeq" id="WP_136456564.1">
    <property type="nucleotide sequence ID" value="NZ_SRSF01000001.1"/>
</dbReference>
<dbReference type="EMBL" id="SRSF01000001">
    <property type="protein sequence ID" value="THH41721.1"/>
    <property type="molecule type" value="Genomic_DNA"/>
</dbReference>
<dbReference type="OrthoDB" id="1492342at2"/>
<name>A0A4S4NTA9_9BACT</name>
<evidence type="ECO:0000313" key="2">
    <source>
        <dbReference type="Proteomes" id="UP000308528"/>
    </source>
</evidence>
<keyword evidence="2" id="KW-1185">Reference proteome</keyword>
<sequence>METEFVQLGRVLLHAYARRDYHAVDRLAKNYLAAAENFRESPNYGNAIHQANTLLGLMELRHGRIDRATEYLLESARTPGSPQLKSLGPSMLLAESLLAAGQTNAVEEYLRDCRKLWRLSFGTLRRWRRQISRGRIPNFGANRSYLIDYKSFG</sequence>
<evidence type="ECO:0000313" key="1">
    <source>
        <dbReference type="EMBL" id="THH41721.1"/>
    </source>
</evidence>
<comment type="caution">
    <text evidence="1">The sequence shown here is derived from an EMBL/GenBank/DDBJ whole genome shotgun (WGS) entry which is preliminary data.</text>
</comment>
<gene>
    <name evidence="1" type="ORF">E4021_03755</name>
</gene>
<reference evidence="1 2" key="1">
    <citation type="submission" date="2019-04" db="EMBL/GenBank/DDBJ databases">
        <title>Lewinella litorea sp. nov., isolated from a marine sand.</title>
        <authorList>
            <person name="Yoon J.-H."/>
        </authorList>
    </citation>
    <scope>NUCLEOTIDE SEQUENCE [LARGE SCALE GENOMIC DNA]</scope>
    <source>
        <strain evidence="1 2">HSMS-39</strain>
    </source>
</reference>
<protein>
    <recommendedName>
        <fullName evidence="3">MalT-like TPR region domain-containing protein</fullName>
    </recommendedName>
</protein>
<evidence type="ECO:0008006" key="3">
    <source>
        <dbReference type="Google" id="ProtNLM"/>
    </source>
</evidence>
<dbReference type="AlphaFoldDB" id="A0A4S4NTA9"/>
<proteinExistence type="predicted"/>
<organism evidence="1 2">
    <name type="scientific">Neolewinella litorea</name>
    <dbReference type="NCBI Taxonomy" id="2562452"/>
    <lineage>
        <taxon>Bacteria</taxon>
        <taxon>Pseudomonadati</taxon>
        <taxon>Bacteroidota</taxon>
        <taxon>Saprospiria</taxon>
        <taxon>Saprospirales</taxon>
        <taxon>Lewinellaceae</taxon>
        <taxon>Neolewinella</taxon>
    </lineage>
</organism>
<accession>A0A4S4NTA9</accession>
<dbReference type="Proteomes" id="UP000308528">
    <property type="component" value="Unassembled WGS sequence"/>
</dbReference>